<dbReference type="EMBL" id="CADCWP010000243">
    <property type="protein sequence ID" value="CAA9580298.1"/>
    <property type="molecule type" value="Genomic_DNA"/>
</dbReference>
<gene>
    <name evidence="1" type="ORF">AVDCRST_MAG86-2656</name>
</gene>
<sequence length="268" mass="28516">MNASLLAVFAHPDDEVFSGGTLAHYAGLGANVTLVCATKGDAGKVTDPELRVNGAAELAELRETELRRSAELLGVTDLVLLGYGDSGREERLRTGDAQALMNTDPLVVEAKLRDVIAQTRPQVIVTFDPHGGYGHADHLVVHRATSAAFFSTGHLDGAPQRLFFGVTPTETARAFGEERGIDPLLYGVSDDTVALKLDVKAHMEKKLAALAAHRSQMGPTSRMAQLTTEARAKMDGFFETEAFALGGTRGPLSLPLRGLFDGLGLPVI</sequence>
<evidence type="ECO:0000313" key="1">
    <source>
        <dbReference type="EMBL" id="CAA9580298.1"/>
    </source>
</evidence>
<proteinExistence type="predicted"/>
<dbReference type="SUPFAM" id="SSF102588">
    <property type="entry name" value="LmbE-like"/>
    <property type="match status" value="1"/>
</dbReference>
<reference evidence="1" key="1">
    <citation type="submission" date="2020-02" db="EMBL/GenBank/DDBJ databases">
        <authorList>
            <person name="Meier V. D."/>
        </authorList>
    </citation>
    <scope>NUCLEOTIDE SEQUENCE</scope>
    <source>
        <strain evidence="1">AVDCRST_MAG86</strain>
    </source>
</reference>
<dbReference type="InterPro" id="IPR003737">
    <property type="entry name" value="GlcNAc_PI_deacetylase-related"/>
</dbReference>
<dbReference type="PANTHER" id="PTHR12993">
    <property type="entry name" value="N-ACETYLGLUCOSAMINYL-PHOSPHATIDYLINOSITOL DE-N-ACETYLASE-RELATED"/>
    <property type="match status" value="1"/>
</dbReference>
<accession>A0A6J4VMH4</accession>
<dbReference type="InterPro" id="IPR024078">
    <property type="entry name" value="LmbE-like_dom_sf"/>
</dbReference>
<protein>
    <submittedName>
        <fullName evidence="1">N-acetyl-1-D-myo-inosityl-2-amino-2-deoxy-alpha-D -glucopyranoside deacetylase MshB</fullName>
    </submittedName>
</protein>
<dbReference type="AlphaFoldDB" id="A0A6J4VMH4"/>
<name>A0A6J4VMH4_9DEIN</name>
<dbReference type="PANTHER" id="PTHR12993:SF11">
    <property type="entry name" value="N-ACETYLGLUCOSAMINYL-PHOSPHATIDYLINOSITOL DE-N-ACETYLASE"/>
    <property type="match status" value="1"/>
</dbReference>
<dbReference type="Pfam" id="PF02585">
    <property type="entry name" value="PIG-L"/>
    <property type="match status" value="1"/>
</dbReference>
<organism evidence="1">
    <name type="scientific">uncultured Truepera sp</name>
    <dbReference type="NCBI Taxonomy" id="543023"/>
    <lineage>
        <taxon>Bacteria</taxon>
        <taxon>Thermotogati</taxon>
        <taxon>Deinococcota</taxon>
        <taxon>Deinococci</taxon>
        <taxon>Trueperales</taxon>
        <taxon>Trueperaceae</taxon>
        <taxon>Truepera</taxon>
        <taxon>environmental samples</taxon>
    </lineage>
</organism>
<dbReference type="GO" id="GO:0016811">
    <property type="term" value="F:hydrolase activity, acting on carbon-nitrogen (but not peptide) bonds, in linear amides"/>
    <property type="evidence" value="ECO:0007669"/>
    <property type="project" value="TreeGrafter"/>
</dbReference>
<dbReference type="Gene3D" id="3.40.50.10320">
    <property type="entry name" value="LmbE-like"/>
    <property type="match status" value="1"/>
</dbReference>